<comment type="subunit">
    <text evidence="1">Monomer.</text>
</comment>
<keyword evidence="6" id="KW-0449">Lipoprotein</keyword>
<evidence type="ECO:0000256" key="1">
    <source>
        <dbReference type="ARBA" id="ARBA00011245"/>
    </source>
</evidence>
<dbReference type="InterPro" id="IPR029046">
    <property type="entry name" value="LolA/LolB/LppX"/>
</dbReference>
<protein>
    <submittedName>
        <fullName evidence="6">Outer membrane lipoprotein carrier protein LolA</fullName>
    </submittedName>
</protein>
<dbReference type="RefSeq" id="WP_302714248.1">
    <property type="nucleotide sequence ID" value="NZ_JAULRT010000062.1"/>
</dbReference>
<dbReference type="EMBL" id="JAULRT010000062">
    <property type="protein sequence ID" value="MDO3383466.1"/>
    <property type="molecule type" value="Genomic_DNA"/>
</dbReference>
<evidence type="ECO:0000256" key="4">
    <source>
        <dbReference type="ARBA" id="ARBA00022927"/>
    </source>
</evidence>
<dbReference type="PROSITE" id="PS51257">
    <property type="entry name" value="PROKAR_LIPOPROTEIN"/>
    <property type="match status" value="1"/>
</dbReference>
<gene>
    <name evidence="6" type="ORF">QWI16_14895</name>
</gene>
<keyword evidence="7" id="KW-1185">Reference proteome</keyword>
<dbReference type="SUPFAM" id="SSF89392">
    <property type="entry name" value="Prokaryotic lipoproteins and lipoprotein localization factors"/>
    <property type="match status" value="1"/>
</dbReference>
<feature type="signal peptide" evidence="5">
    <location>
        <begin position="1"/>
        <end position="19"/>
    </location>
</feature>
<feature type="chain" id="PRO_5046588080" evidence="5">
    <location>
        <begin position="20"/>
        <end position="203"/>
    </location>
</feature>
<keyword evidence="2" id="KW-0813">Transport</keyword>
<organism evidence="6 7">
    <name type="scientific">Gilvimarinus algae</name>
    <dbReference type="NCBI Taxonomy" id="3058037"/>
    <lineage>
        <taxon>Bacteria</taxon>
        <taxon>Pseudomonadati</taxon>
        <taxon>Pseudomonadota</taxon>
        <taxon>Gammaproteobacteria</taxon>
        <taxon>Cellvibrionales</taxon>
        <taxon>Cellvibrionaceae</taxon>
        <taxon>Gilvimarinus</taxon>
    </lineage>
</organism>
<sequence>MIRCLSALWLLALACTSLAQGVLEHPVQSDAQRERLKVIAAKLKESLPVQAQMEQRKHLSVLHEPMVSTGEFSLSAAGNMRWHIAEPFAVTYRVEGERIEREIEGERELITASSEPSVYGFFQVFSRLFELDLASLERHFTVYLAPEAESGRWDIALQPTGAPLNRLVALVLVAGQAGHIDKVTVTEPGDDYTELLFSYPERD</sequence>
<evidence type="ECO:0000256" key="5">
    <source>
        <dbReference type="SAM" id="SignalP"/>
    </source>
</evidence>
<accession>A0ABT8THS0</accession>
<evidence type="ECO:0000256" key="3">
    <source>
        <dbReference type="ARBA" id="ARBA00022729"/>
    </source>
</evidence>
<keyword evidence="3 5" id="KW-0732">Signal</keyword>
<dbReference type="Gene3D" id="2.50.20.10">
    <property type="entry name" value="Lipoprotein localisation LolA/LolB/LppX"/>
    <property type="match status" value="1"/>
</dbReference>
<reference evidence="6" key="1">
    <citation type="submission" date="2023-07" db="EMBL/GenBank/DDBJ databases">
        <title>Gilvimarinus algae sp. nov., isolated from the surface of Kelp.</title>
        <authorList>
            <person name="Sun Y.Y."/>
            <person name="Gong Y."/>
            <person name="Du Z.J."/>
        </authorList>
    </citation>
    <scope>NUCLEOTIDE SEQUENCE</scope>
    <source>
        <strain evidence="6">SDUM040014</strain>
    </source>
</reference>
<evidence type="ECO:0000313" key="6">
    <source>
        <dbReference type="EMBL" id="MDO3383466.1"/>
    </source>
</evidence>
<dbReference type="Proteomes" id="UP001168380">
    <property type="component" value="Unassembled WGS sequence"/>
</dbReference>
<proteinExistence type="predicted"/>
<name>A0ABT8THS0_9GAMM</name>
<evidence type="ECO:0000313" key="7">
    <source>
        <dbReference type="Proteomes" id="UP001168380"/>
    </source>
</evidence>
<keyword evidence="4" id="KW-0653">Protein transport</keyword>
<evidence type="ECO:0000256" key="2">
    <source>
        <dbReference type="ARBA" id="ARBA00022448"/>
    </source>
</evidence>
<dbReference type="InterPro" id="IPR004564">
    <property type="entry name" value="OM_lipoprot_carrier_LolA-like"/>
</dbReference>
<comment type="caution">
    <text evidence="6">The sequence shown here is derived from an EMBL/GenBank/DDBJ whole genome shotgun (WGS) entry which is preliminary data.</text>
</comment>
<dbReference type="CDD" id="cd16325">
    <property type="entry name" value="LolA"/>
    <property type="match status" value="1"/>
</dbReference>